<gene>
    <name evidence="2" type="ORF">Aory04_000649600</name>
</gene>
<dbReference type="Proteomes" id="UP001165205">
    <property type="component" value="Unassembled WGS sequence"/>
</dbReference>
<accession>A0AAN5BXM1</accession>
<dbReference type="EMBL" id="BSYA01000070">
    <property type="protein sequence ID" value="GMG30421.1"/>
    <property type="molecule type" value="Genomic_DNA"/>
</dbReference>
<reference evidence="2" key="1">
    <citation type="submission" date="2023-04" db="EMBL/GenBank/DDBJ databases">
        <title>Aspergillus oryzae NBRC 4228.</title>
        <authorList>
            <person name="Ichikawa N."/>
            <person name="Sato H."/>
            <person name="Tonouchi N."/>
        </authorList>
    </citation>
    <scope>NUCLEOTIDE SEQUENCE</scope>
    <source>
        <strain evidence="2">NBRC 4228</strain>
    </source>
</reference>
<sequence>MAWNVMDPLHDRATASLLLRGVWVIAFVHLEEVGLVSLTLDRSHELDAEFLVEGRIDVAYLTPYGRYHKVASVVAVINQPVPVQTDGISIRRSHTRGRPSGNWGRRTTSQPRTL</sequence>
<evidence type="ECO:0000313" key="3">
    <source>
        <dbReference type="Proteomes" id="UP001165205"/>
    </source>
</evidence>
<name>A0AAN5BXM1_ASPOZ</name>
<dbReference type="AlphaFoldDB" id="A0AAN5BXM1"/>
<feature type="region of interest" description="Disordered" evidence="1">
    <location>
        <begin position="87"/>
        <end position="114"/>
    </location>
</feature>
<comment type="caution">
    <text evidence="2">The sequence shown here is derived from an EMBL/GenBank/DDBJ whole genome shotgun (WGS) entry which is preliminary data.</text>
</comment>
<evidence type="ECO:0000256" key="1">
    <source>
        <dbReference type="SAM" id="MobiDB-lite"/>
    </source>
</evidence>
<feature type="compositionally biased region" description="Polar residues" evidence="1">
    <location>
        <begin position="105"/>
        <end position="114"/>
    </location>
</feature>
<organism evidence="2 3">
    <name type="scientific">Aspergillus oryzae</name>
    <name type="common">Yellow koji mold</name>
    <dbReference type="NCBI Taxonomy" id="5062"/>
    <lineage>
        <taxon>Eukaryota</taxon>
        <taxon>Fungi</taxon>
        <taxon>Dikarya</taxon>
        <taxon>Ascomycota</taxon>
        <taxon>Pezizomycotina</taxon>
        <taxon>Eurotiomycetes</taxon>
        <taxon>Eurotiomycetidae</taxon>
        <taxon>Eurotiales</taxon>
        <taxon>Aspergillaceae</taxon>
        <taxon>Aspergillus</taxon>
        <taxon>Aspergillus subgen. Circumdati</taxon>
    </lineage>
</organism>
<proteinExistence type="predicted"/>
<protein>
    <submittedName>
        <fullName evidence="2">Unnamed protein product</fullName>
    </submittedName>
</protein>
<evidence type="ECO:0000313" key="2">
    <source>
        <dbReference type="EMBL" id="GMG30421.1"/>
    </source>
</evidence>